<evidence type="ECO:0000256" key="5">
    <source>
        <dbReference type="ARBA" id="ARBA00022989"/>
    </source>
</evidence>
<evidence type="ECO:0000256" key="4">
    <source>
        <dbReference type="ARBA" id="ARBA00022692"/>
    </source>
</evidence>
<keyword evidence="5 8" id="KW-1133">Transmembrane helix</keyword>
<feature type="transmembrane region" description="Helical" evidence="8">
    <location>
        <begin position="158"/>
        <end position="180"/>
    </location>
</feature>
<evidence type="ECO:0000313" key="10">
    <source>
        <dbReference type="Proteomes" id="UP000268093"/>
    </source>
</evidence>
<dbReference type="OrthoDB" id="2445481at2759"/>
<dbReference type="PANTHER" id="PTHR43829:SF9">
    <property type="entry name" value="AQUAPORIN-9"/>
    <property type="match status" value="1"/>
</dbReference>
<feature type="transmembrane region" description="Helical" evidence="8">
    <location>
        <begin position="50"/>
        <end position="68"/>
    </location>
</feature>
<evidence type="ECO:0000256" key="8">
    <source>
        <dbReference type="SAM" id="Phobius"/>
    </source>
</evidence>
<feature type="transmembrane region" description="Helical" evidence="8">
    <location>
        <begin position="106"/>
        <end position="127"/>
    </location>
</feature>
<dbReference type="Gene3D" id="1.20.1080.10">
    <property type="entry name" value="Glycerol uptake facilitator protein"/>
    <property type="match status" value="1"/>
</dbReference>
<organism evidence="9 10">
    <name type="scientific">Jimgerdemannia flammicorona</name>
    <dbReference type="NCBI Taxonomy" id="994334"/>
    <lineage>
        <taxon>Eukaryota</taxon>
        <taxon>Fungi</taxon>
        <taxon>Fungi incertae sedis</taxon>
        <taxon>Mucoromycota</taxon>
        <taxon>Mucoromycotina</taxon>
        <taxon>Endogonomycetes</taxon>
        <taxon>Endogonales</taxon>
        <taxon>Endogonaceae</taxon>
        <taxon>Jimgerdemannia</taxon>
    </lineage>
</organism>
<dbReference type="PRINTS" id="PR00783">
    <property type="entry name" value="MINTRINSICP"/>
</dbReference>
<sequence length="248" mass="27838">MRRHRHVPPQRGPDGQFVEYFARIRIRYCFCRIPLGAYQRWSHIPRHNKCVFISYPMICFAIFKGFPWRRVPGYFVAQVIGAFLGAGFVWLNFYSTISNIDGGIHTITGLTKTGTSAIFVALPASYVSVGYQIWVEFFSDALFTFLVWMFIDTKSPAFIPSIAPILIGLIIAVVAMSTSLEGIVLNPARDLGPRIFAAIVYGPGVFTGGNYFFWIPLVVPFFGCITGAGLYDLMFQVYPRKGDPLPAH</sequence>
<comment type="similarity">
    <text evidence="2 7">Belongs to the MIP/aquaporin (TC 1.A.8) family.</text>
</comment>
<accession>A0A433D2I7</accession>
<proteinExistence type="inferred from homology"/>
<dbReference type="Proteomes" id="UP000268093">
    <property type="component" value="Unassembled WGS sequence"/>
</dbReference>
<dbReference type="SUPFAM" id="SSF81338">
    <property type="entry name" value="Aquaporin-like"/>
    <property type="match status" value="1"/>
</dbReference>
<reference evidence="9 10" key="1">
    <citation type="journal article" date="2018" name="New Phytol.">
        <title>Phylogenomics of Endogonaceae and evolution of mycorrhizas within Mucoromycota.</title>
        <authorList>
            <person name="Chang Y."/>
            <person name="Desiro A."/>
            <person name="Na H."/>
            <person name="Sandor L."/>
            <person name="Lipzen A."/>
            <person name="Clum A."/>
            <person name="Barry K."/>
            <person name="Grigoriev I.V."/>
            <person name="Martin F.M."/>
            <person name="Stajich J.E."/>
            <person name="Smith M.E."/>
            <person name="Bonito G."/>
            <person name="Spatafora J.W."/>
        </authorList>
    </citation>
    <scope>NUCLEOTIDE SEQUENCE [LARGE SCALE GENOMIC DNA]</scope>
    <source>
        <strain evidence="9 10">GMNB39</strain>
    </source>
</reference>
<dbReference type="AlphaFoldDB" id="A0A433D2I7"/>
<dbReference type="InterPro" id="IPR023271">
    <property type="entry name" value="Aquaporin-like"/>
</dbReference>
<keyword evidence="3 7" id="KW-0813">Transport</keyword>
<feature type="transmembrane region" description="Helical" evidence="8">
    <location>
        <begin position="74"/>
        <end position="94"/>
    </location>
</feature>
<dbReference type="InterPro" id="IPR050363">
    <property type="entry name" value="MIP/Aquaporin"/>
</dbReference>
<dbReference type="GO" id="GO:0005886">
    <property type="term" value="C:plasma membrane"/>
    <property type="evidence" value="ECO:0007669"/>
    <property type="project" value="TreeGrafter"/>
</dbReference>
<evidence type="ECO:0000256" key="6">
    <source>
        <dbReference type="ARBA" id="ARBA00023136"/>
    </source>
</evidence>
<dbReference type="GO" id="GO:0015250">
    <property type="term" value="F:water channel activity"/>
    <property type="evidence" value="ECO:0007669"/>
    <property type="project" value="TreeGrafter"/>
</dbReference>
<feature type="transmembrane region" description="Helical" evidence="8">
    <location>
        <begin position="133"/>
        <end position="151"/>
    </location>
</feature>
<evidence type="ECO:0000256" key="1">
    <source>
        <dbReference type="ARBA" id="ARBA00004141"/>
    </source>
</evidence>
<dbReference type="Pfam" id="PF00230">
    <property type="entry name" value="MIP"/>
    <property type="match status" value="1"/>
</dbReference>
<feature type="transmembrane region" description="Helical" evidence="8">
    <location>
        <begin position="211"/>
        <end position="231"/>
    </location>
</feature>
<keyword evidence="10" id="KW-1185">Reference proteome</keyword>
<comment type="caution">
    <text evidence="9">The sequence shown here is derived from an EMBL/GenBank/DDBJ whole genome shotgun (WGS) entry which is preliminary data.</text>
</comment>
<dbReference type="InterPro" id="IPR000425">
    <property type="entry name" value="MIP"/>
</dbReference>
<evidence type="ECO:0000256" key="2">
    <source>
        <dbReference type="ARBA" id="ARBA00006175"/>
    </source>
</evidence>
<gene>
    <name evidence="9" type="ORF">BC936DRAFT_148673</name>
</gene>
<protein>
    <submittedName>
        <fullName evidence="9">Aquaporin-like protein</fullName>
    </submittedName>
</protein>
<name>A0A433D2I7_9FUNG</name>
<keyword evidence="6 8" id="KW-0472">Membrane</keyword>
<dbReference type="EMBL" id="RBNI01007894">
    <property type="protein sequence ID" value="RUP45051.1"/>
    <property type="molecule type" value="Genomic_DNA"/>
</dbReference>
<dbReference type="PANTHER" id="PTHR43829">
    <property type="entry name" value="AQUAPORIN OR AQUAGLYCEROPORIN RELATED"/>
    <property type="match status" value="1"/>
</dbReference>
<keyword evidence="4 7" id="KW-0812">Transmembrane</keyword>
<evidence type="ECO:0000256" key="7">
    <source>
        <dbReference type="RuleBase" id="RU000477"/>
    </source>
</evidence>
<comment type="subcellular location">
    <subcellularLocation>
        <location evidence="1">Membrane</location>
        <topology evidence="1">Multi-pass membrane protein</topology>
    </subcellularLocation>
</comment>
<evidence type="ECO:0000256" key="3">
    <source>
        <dbReference type="ARBA" id="ARBA00022448"/>
    </source>
</evidence>
<evidence type="ECO:0000313" key="9">
    <source>
        <dbReference type="EMBL" id="RUP45051.1"/>
    </source>
</evidence>
<dbReference type="GO" id="GO:0015254">
    <property type="term" value="F:glycerol channel activity"/>
    <property type="evidence" value="ECO:0007669"/>
    <property type="project" value="TreeGrafter"/>
</dbReference>